<comment type="caution">
    <text evidence="2">The sequence shown here is derived from an EMBL/GenBank/DDBJ whole genome shotgun (WGS) entry which is preliminary data.</text>
</comment>
<keyword evidence="1" id="KW-1133">Transmembrane helix</keyword>
<evidence type="ECO:0000313" key="2">
    <source>
        <dbReference type="EMBL" id="MFD1799969.1"/>
    </source>
</evidence>
<dbReference type="EMBL" id="JBHUFF010000014">
    <property type="protein sequence ID" value="MFD1799969.1"/>
    <property type="molecule type" value="Genomic_DNA"/>
</dbReference>
<name>A0ABW4NNF7_9LACT</name>
<feature type="transmembrane region" description="Helical" evidence="1">
    <location>
        <begin position="48"/>
        <end position="67"/>
    </location>
</feature>
<feature type="transmembrane region" description="Helical" evidence="1">
    <location>
        <begin position="88"/>
        <end position="111"/>
    </location>
</feature>
<reference evidence="3" key="1">
    <citation type="journal article" date="2019" name="Int. J. Syst. Evol. Microbiol.">
        <title>The Global Catalogue of Microorganisms (GCM) 10K type strain sequencing project: providing services to taxonomists for standard genome sequencing and annotation.</title>
        <authorList>
            <consortium name="The Broad Institute Genomics Platform"/>
            <consortium name="The Broad Institute Genome Sequencing Center for Infectious Disease"/>
            <person name="Wu L."/>
            <person name="Ma J."/>
        </authorList>
    </citation>
    <scope>NUCLEOTIDE SEQUENCE [LARGE SCALE GENOMIC DNA]</scope>
    <source>
        <strain evidence="3">KCTC 42143</strain>
    </source>
</reference>
<keyword evidence="3" id="KW-1185">Reference proteome</keyword>
<proteinExistence type="predicted"/>
<keyword evidence="1" id="KW-0812">Transmembrane</keyword>
<dbReference type="RefSeq" id="WP_058919988.1">
    <property type="nucleotide sequence ID" value="NZ_JBHSQC010000015.1"/>
</dbReference>
<gene>
    <name evidence="2" type="ORF">ACFSBK_08920</name>
</gene>
<dbReference type="InterPro" id="IPR021529">
    <property type="entry name" value="DUF2798"/>
</dbReference>
<evidence type="ECO:0000256" key="1">
    <source>
        <dbReference type="SAM" id="Phobius"/>
    </source>
</evidence>
<sequence length="171" mass="19402">MDFFIRLPRSKKEFTLFMGIVSILSVTIIAPLITAFEIGFTMETWKQTLAILPIIWIAVVILVLLVHAPADKLSASIVDKNDSFRSQITINILCNVLLMSIFMTVIGSWIGQRDISLEPIQLFFHKWPRNFAISFAVEALIAQPIARQVLFMLHTKKDVNNSSVSEEPQEK</sequence>
<protein>
    <recommendedName>
        <fullName evidence="4">DUF2798 domain-containing protein</fullName>
    </recommendedName>
</protein>
<dbReference type="Proteomes" id="UP001597285">
    <property type="component" value="Unassembled WGS sequence"/>
</dbReference>
<feature type="transmembrane region" description="Helical" evidence="1">
    <location>
        <begin position="14"/>
        <end position="36"/>
    </location>
</feature>
<evidence type="ECO:0000313" key="3">
    <source>
        <dbReference type="Proteomes" id="UP001597285"/>
    </source>
</evidence>
<organism evidence="2 3">
    <name type="scientific">Carnobacterium antarcticum</name>
    <dbReference type="NCBI Taxonomy" id="2126436"/>
    <lineage>
        <taxon>Bacteria</taxon>
        <taxon>Bacillati</taxon>
        <taxon>Bacillota</taxon>
        <taxon>Bacilli</taxon>
        <taxon>Lactobacillales</taxon>
        <taxon>Carnobacteriaceae</taxon>
        <taxon>Carnobacterium</taxon>
    </lineage>
</organism>
<evidence type="ECO:0008006" key="4">
    <source>
        <dbReference type="Google" id="ProtNLM"/>
    </source>
</evidence>
<keyword evidence="1" id="KW-0472">Membrane</keyword>
<dbReference type="Pfam" id="PF11391">
    <property type="entry name" value="DUF2798"/>
    <property type="match status" value="1"/>
</dbReference>
<accession>A0ABW4NNF7</accession>